<dbReference type="Proteomes" id="UP000253729">
    <property type="component" value="Unassembled WGS sequence"/>
</dbReference>
<dbReference type="AlphaFoldDB" id="A0A3F3QK81"/>
<evidence type="ECO:0000313" key="3">
    <source>
        <dbReference type="Proteomes" id="UP000253729"/>
    </source>
</evidence>
<proteinExistence type="predicted"/>
<evidence type="ECO:0000256" key="1">
    <source>
        <dbReference type="SAM" id="MobiDB-lite"/>
    </source>
</evidence>
<feature type="region of interest" description="Disordered" evidence="1">
    <location>
        <begin position="1"/>
        <end position="21"/>
    </location>
</feature>
<dbReference type="RefSeq" id="XP_026632284.1">
    <property type="nucleotide sequence ID" value="XM_026764125.1"/>
</dbReference>
<evidence type="ECO:0000313" key="2">
    <source>
        <dbReference type="EMBL" id="RDH39262.1"/>
    </source>
</evidence>
<keyword evidence="3" id="KW-1185">Reference proteome</keyword>
<organism evidence="2 3">
    <name type="scientific">Aspergillus welwitschiae</name>
    <dbReference type="NCBI Taxonomy" id="1341132"/>
    <lineage>
        <taxon>Eukaryota</taxon>
        <taxon>Fungi</taxon>
        <taxon>Dikarya</taxon>
        <taxon>Ascomycota</taxon>
        <taxon>Pezizomycotina</taxon>
        <taxon>Eurotiomycetes</taxon>
        <taxon>Eurotiomycetidae</taxon>
        <taxon>Eurotiales</taxon>
        <taxon>Aspergillaceae</taxon>
        <taxon>Aspergillus</taxon>
        <taxon>Aspergillus subgen. Circumdati</taxon>
    </lineage>
</organism>
<feature type="compositionally biased region" description="Basic and acidic residues" evidence="1">
    <location>
        <begin position="12"/>
        <end position="21"/>
    </location>
</feature>
<dbReference type="GeneID" id="38132481"/>
<sequence>MATKALRPGKAKLQERNDDRVELSPKWSSNLLESKSTYPDHLPTYLDMHLGTSQPLHSTLLKGVFGRGAGEADDITISEGAKGCWQNRS</sequence>
<gene>
    <name evidence="2" type="ORF">BDQ94DRAFT_132763</name>
</gene>
<name>A0A3F3QK81_9EURO</name>
<protein>
    <submittedName>
        <fullName evidence="2">Uncharacterized protein</fullName>
    </submittedName>
</protein>
<accession>A0A3F3QK81</accession>
<reference evidence="2" key="1">
    <citation type="submission" date="2018-07" db="EMBL/GenBank/DDBJ databases">
        <title>The genomes of Aspergillus section Nigri reveals drivers in fungal speciation.</title>
        <authorList>
            <consortium name="DOE Joint Genome Institute"/>
            <person name="Vesth T.C."/>
            <person name="Nybo J."/>
            <person name="Theobald S."/>
            <person name="Brandl J."/>
            <person name="Frisvad J.C."/>
            <person name="Nielsen K.F."/>
            <person name="Lyhne E.K."/>
            <person name="Kogle M.E."/>
            <person name="Kuo A."/>
            <person name="Riley R."/>
            <person name="Clum A."/>
            <person name="Nolan M."/>
            <person name="Lipzen A."/>
            <person name="Salamov A."/>
            <person name="Henrissat B."/>
            <person name="Wiebenga A."/>
            <person name="De vries R.P."/>
            <person name="Grigoriev I.V."/>
            <person name="Mortensen U.H."/>
            <person name="Andersen M.R."/>
            <person name="Baker S.E."/>
        </authorList>
    </citation>
    <scope>NUCLEOTIDE SEQUENCE [LARGE SCALE GENOMIC DNA]</scope>
    <source>
        <strain evidence="2">CBS 139.54b</strain>
    </source>
</reference>
<dbReference type="EMBL" id="KZ852032">
    <property type="protein sequence ID" value="RDH39262.1"/>
    <property type="molecule type" value="Genomic_DNA"/>
</dbReference>